<accession>Q1EDJ5</accession>
<keyword evidence="1" id="KW-1133">Transmembrane helix</keyword>
<keyword evidence="1" id="KW-0812">Transmembrane</keyword>
<geneLocation type="mitochondrion" evidence="2"/>
<keyword evidence="2" id="KW-0496">Mitochondrion</keyword>
<name>Q1EDJ5_TIGJA</name>
<keyword evidence="1" id="KW-0472">Membrane</keyword>
<dbReference type="Gene3D" id="1.10.287.3510">
    <property type="match status" value="1"/>
</dbReference>
<gene>
    <name evidence="2" type="primary">ND4L</name>
</gene>
<dbReference type="AlphaFoldDB" id="Q1EDJ5"/>
<dbReference type="EMBL" id="AY959338">
    <property type="protein sequence ID" value="AAX39842.1"/>
    <property type="molecule type" value="Genomic_DNA"/>
</dbReference>
<reference evidence="2" key="1">
    <citation type="journal article" date="2006" name="J. Exp. Mar. Biol. Ecol.">
        <title>The complete mitochondrial genome of the intertidal copepod Tigriopus sp. (Copepoda, Harpactidae) from Korea and phylogenetic considerations.</title>
        <authorList>
            <person name="Jung S.-O."/>
            <person name="Lee Y.-M."/>
            <person name="Park T.-J."/>
            <person name="Park H.G."/>
            <person name="Hagiwara H."/>
            <person name="Leung K.M.Y."/>
            <person name="Dahms H.-U."/>
            <person name="Lee W."/>
            <person name="Lee J.-S."/>
        </authorList>
    </citation>
    <scope>NUCLEOTIDE SEQUENCE</scope>
</reference>
<sequence length="91" mass="10264">MWLSKLLNPWVVFGCLWVKFMKSGKSILMLLLLLEFIMVLTFVAAGFMSIHGGGNLLLVAYLSVLMVGESLVGMSMLIKFSRSYSKEYYTV</sequence>
<proteinExistence type="predicted"/>
<organism evidence="2">
    <name type="scientific">Tigriopus japonicus</name>
    <name type="common">Copepod</name>
    <dbReference type="NCBI Taxonomy" id="158387"/>
    <lineage>
        <taxon>Eukaryota</taxon>
        <taxon>Metazoa</taxon>
        <taxon>Ecdysozoa</taxon>
        <taxon>Arthropoda</taxon>
        <taxon>Crustacea</taxon>
        <taxon>Multicrustacea</taxon>
        <taxon>Hexanauplia</taxon>
        <taxon>Copepoda</taxon>
        <taxon>Harpacticoida</taxon>
        <taxon>Harpacticidae</taxon>
        <taxon>Tigriopus</taxon>
    </lineage>
</organism>
<evidence type="ECO:0000256" key="1">
    <source>
        <dbReference type="SAM" id="Phobius"/>
    </source>
</evidence>
<evidence type="ECO:0000313" key="2">
    <source>
        <dbReference type="EMBL" id="AAX39842.1"/>
    </source>
</evidence>
<feature type="transmembrane region" description="Helical" evidence="1">
    <location>
        <begin position="56"/>
        <end position="78"/>
    </location>
</feature>
<feature type="transmembrane region" description="Helical" evidence="1">
    <location>
        <begin position="27"/>
        <end position="50"/>
    </location>
</feature>
<protein>
    <submittedName>
        <fullName evidence="2">NADH dehydrogenase subunit 4L</fullName>
    </submittedName>
</protein>